<evidence type="ECO:0000313" key="1">
    <source>
        <dbReference type="EMBL" id="MCU6801144.1"/>
    </source>
</evidence>
<evidence type="ECO:0000313" key="2">
    <source>
        <dbReference type="Proteomes" id="UP001652395"/>
    </source>
</evidence>
<sequence length="144" mass="17164">MLARWTTDWDCGYETEFWYTILDHPFDLDKIKAKHRYQIKQGVKNFEVKEIDFYEYKETLLEITNEVRRKEYGLSSIEKLPTPFDNAVYLGAFDIEERKCVGYAKLAEYSTYIDFTSLKVLPEYEKKSINAALVYAVWIDIKKN</sequence>
<reference evidence="1 2" key="1">
    <citation type="journal article" date="2021" name="ISME Commun">
        <title>Automated analysis of genomic sequences facilitates high-throughput and comprehensive description of bacteria.</title>
        <authorList>
            <person name="Hitch T.C.A."/>
        </authorList>
    </citation>
    <scope>NUCLEOTIDE SEQUENCE [LARGE SCALE GENOMIC DNA]</scope>
    <source>
        <strain evidence="2">f_CCE</strain>
    </source>
</reference>
<dbReference type="RefSeq" id="WP_158360052.1">
    <property type="nucleotide sequence ID" value="NZ_JAOQJF010000040.1"/>
</dbReference>
<gene>
    <name evidence="1" type="ORF">OCV69_14605</name>
</gene>
<proteinExistence type="predicted"/>
<comment type="caution">
    <text evidence="1">The sequence shown here is derived from an EMBL/GenBank/DDBJ whole genome shotgun (WGS) entry which is preliminary data.</text>
</comment>
<organism evidence="1 2">
    <name type="scientific">Alitiscatomonas aceti</name>
    <dbReference type="NCBI Taxonomy" id="2981724"/>
    <lineage>
        <taxon>Bacteria</taxon>
        <taxon>Bacillati</taxon>
        <taxon>Bacillota</taxon>
        <taxon>Clostridia</taxon>
        <taxon>Lachnospirales</taxon>
        <taxon>Lachnospiraceae</taxon>
        <taxon>Alitiscatomonas</taxon>
    </lineage>
</organism>
<accession>A0ABT2V4P8</accession>
<protein>
    <submittedName>
        <fullName evidence="1">Uncharacterized protein</fullName>
    </submittedName>
</protein>
<dbReference type="EMBL" id="JAOQJF010000040">
    <property type="protein sequence ID" value="MCU6801144.1"/>
    <property type="molecule type" value="Genomic_DNA"/>
</dbReference>
<keyword evidence="2" id="KW-1185">Reference proteome</keyword>
<name>A0ABT2V4P8_9FIRM</name>
<dbReference type="Proteomes" id="UP001652395">
    <property type="component" value="Unassembled WGS sequence"/>
</dbReference>